<dbReference type="EMBL" id="VTOU01000003">
    <property type="protein sequence ID" value="TZG25858.1"/>
    <property type="molecule type" value="Genomic_DNA"/>
</dbReference>
<keyword evidence="3 6" id="KW-0812">Transmembrane</keyword>
<evidence type="ECO:0000256" key="7">
    <source>
        <dbReference type="SAM" id="SignalP"/>
    </source>
</evidence>
<name>A0A5D9C1W2_9SPHN</name>
<dbReference type="PANTHER" id="PTHR30561:SF9">
    <property type="entry name" value="4-AMINO-4-DEOXY-L-ARABINOSE-PHOSPHOUNDECAPRENOL FLIPPASE SUBUNIT ARNF-RELATED"/>
    <property type="match status" value="1"/>
</dbReference>
<evidence type="ECO:0000256" key="5">
    <source>
        <dbReference type="ARBA" id="ARBA00023136"/>
    </source>
</evidence>
<protein>
    <submittedName>
        <fullName evidence="8">Multidrug transporter</fullName>
    </submittedName>
</protein>
<feature type="transmembrane region" description="Helical" evidence="6">
    <location>
        <begin position="94"/>
        <end position="113"/>
    </location>
</feature>
<dbReference type="InterPro" id="IPR037185">
    <property type="entry name" value="EmrE-like"/>
</dbReference>
<gene>
    <name evidence="8" type="ORF">FYJ91_12820</name>
</gene>
<accession>A0A5D9C1W2</accession>
<dbReference type="GO" id="GO:0022857">
    <property type="term" value="F:transmembrane transporter activity"/>
    <property type="evidence" value="ECO:0007669"/>
    <property type="project" value="InterPro"/>
</dbReference>
<dbReference type="PANTHER" id="PTHR30561">
    <property type="entry name" value="SMR FAMILY PROTON-DEPENDENT DRUG EFFLUX TRANSPORTER SUGE"/>
    <property type="match status" value="1"/>
</dbReference>
<evidence type="ECO:0000256" key="3">
    <source>
        <dbReference type="ARBA" id="ARBA00022692"/>
    </source>
</evidence>
<dbReference type="InterPro" id="IPR000390">
    <property type="entry name" value="Small_drug/metabolite_transptr"/>
</dbReference>
<feature type="signal peptide" evidence="7">
    <location>
        <begin position="1"/>
        <end position="17"/>
    </location>
</feature>
<dbReference type="RefSeq" id="WP_149522664.1">
    <property type="nucleotide sequence ID" value="NZ_VTOU01000003.1"/>
</dbReference>
<dbReference type="Gene3D" id="1.10.3730.20">
    <property type="match status" value="1"/>
</dbReference>
<evidence type="ECO:0000256" key="4">
    <source>
        <dbReference type="ARBA" id="ARBA00022989"/>
    </source>
</evidence>
<keyword evidence="9" id="KW-1185">Reference proteome</keyword>
<evidence type="ECO:0000256" key="6">
    <source>
        <dbReference type="SAM" id="Phobius"/>
    </source>
</evidence>
<evidence type="ECO:0000256" key="2">
    <source>
        <dbReference type="ARBA" id="ARBA00022475"/>
    </source>
</evidence>
<keyword evidence="5 6" id="KW-0472">Membrane</keyword>
<evidence type="ECO:0000313" key="8">
    <source>
        <dbReference type="EMBL" id="TZG25858.1"/>
    </source>
</evidence>
<dbReference type="GO" id="GO:0005886">
    <property type="term" value="C:plasma membrane"/>
    <property type="evidence" value="ECO:0007669"/>
    <property type="project" value="UniProtKB-SubCell"/>
</dbReference>
<dbReference type="Proteomes" id="UP000322077">
    <property type="component" value="Unassembled WGS sequence"/>
</dbReference>
<feature type="transmembrane region" description="Helical" evidence="6">
    <location>
        <begin position="67"/>
        <end position="88"/>
    </location>
</feature>
<keyword evidence="4 6" id="KW-1133">Transmembrane helix</keyword>
<evidence type="ECO:0000313" key="9">
    <source>
        <dbReference type="Proteomes" id="UP000322077"/>
    </source>
</evidence>
<feature type="chain" id="PRO_5023135043" evidence="7">
    <location>
        <begin position="18"/>
        <end position="118"/>
    </location>
</feature>
<comment type="subcellular location">
    <subcellularLocation>
        <location evidence="1">Cell membrane</location>
        <topology evidence="1">Multi-pass membrane protein</topology>
    </subcellularLocation>
</comment>
<evidence type="ECO:0000256" key="1">
    <source>
        <dbReference type="ARBA" id="ARBA00004651"/>
    </source>
</evidence>
<organism evidence="8 9">
    <name type="scientific">Sphingomonas montanisoli</name>
    <dbReference type="NCBI Taxonomy" id="2606412"/>
    <lineage>
        <taxon>Bacteria</taxon>
        <taxon>Pseudomonadati</taxon>
        <taxon>Pseudomonadota</taxon>
        <taxon>Alphaproteobacteria</taxon>
        <taxon>Sphingomonadales</taxon>
        <taxon>Sphingomonadaceae</taxon>
        <taxon>Sphingomonas</taxon>
    </lineage>
</organism>
<dbReference type="AlphaFoldDB" id="A0A5D9C1W2"/>
<feature type="transmembrane region" description="Helical" evidence="6">
    <location>
        <begin position="41"/>
        <end position="60"/>
    </location>
</feature>
<dbReference type="SUPFAM" id="SSF103481">
    <property type="entry name" value="Multidrug resistance efflux transporter EmrE"/>
    <property type="match status" value="1"/>
</dbReference>
<reference evidence="8 9" key="1">
    <citation type="submission" date="2019-08" db="EMBL/GenBank/DDBJ databases">
        <authorList>
            <person name="Wang G."/>
            <person name="Xu Z."/>
        </authorList>
    </citation>
    <scope>NUCLEOTIDE SEQUENCE [LARGE SCALE GENOMIC DNA]</scope>
    <source>
        <strain evidence="8 9">ZX</strain>
    </source>
</reference>
<keyword evidence="7" id="KW-0732">Signal</keyword>
<proteinExistence type="predicted"/>
<comment type="caution">
    <text evidence="8">The sequence shown here is derived from an EMBL/GenBank/DDBJ whole genome shotgun (WGS) entry which is preliminary data.</text>
</comment>
<sequence length="118" mass="12149">MIQWLLLLAGIASNASASLLVKAAVDKPISLKDPFAIGNLIYGSAIGLYMAAFVLYAAAVARMPLTIAHPVTTAGAILVVGVAATLLFNEQMSPLRIAGYCFLFIGIACIGLSKGVPA</sequence>
<keyword evidence="2" id="KW-1003">Cell membrane</keyword>